<comment type="caution">
    <text evidence="6">The sequence shown here is derived from an EMBL/GenBank/DDBJ whole genome shotgun (WGS) entry which is preliminary data.</text>
</comment>
<dbReference type="SUPFAM" id="SSF53850">
    <property type="entry name" value="Periplasmic binding protein-like II"/>
    <property type="match status" value="1"/>
</dbReference>
<evidence type="ECO:0000256" key="4">
    <source>
        <dbReference type="ARBA" id="ARBA00023163"/>
    </source>
</evidence>
<dbReference type="PANTHER" id="PTHR30346">
    <property type="entry name" value="TRANSCRIPTIONAL DUAL REGULATOR HCAR-RELATED"/>
    <property type="match status" value="1"/>
</dbReference>
<evidence type="ECO:0000313" key="6">
    <source>
        <dbReference type="EMBL" id="GAA2353899.1"/>
    </source>
</evidence>
<evidence type="ECO:0000256" key="3">
    <source>
        <dbReference type="ARBA" id="ARBA00023125"/>
    </source>
</evidence>
<evidence type="ECO:0000256" key="2">
    <source>
        <dbReference type="ARBA" id="ARBA00023015"/>
    </source>
</evidence>
<dbReference type="InterPro" id="IPR036390">
    <property type="entry name" value="WH_DNA-bd_sf"/>
</dbReference>
<dbReference type="Gene3D" id="1.10.10.10">
    <property type="entry name" value="Winged helix-like DNA-binding domain superfamily/Winged helix DNA-binding domain"/>
    <property type="match status" value="1"/>
</dbReference>
<keyword evidence="3" id="KW-0238">DNA-binding</keyword>
<proteinExistence type="inferred from homology"/>
<protein>
    <recommendedName>
        <fullName evidence="5">HTH lysR-type domain-containing protein</fullName>
    </recommendedName>
</protein>
<name>A0ABP5TN49_9ACTN</name>
<evidence type="ECO:0000313" key="7">
    <source>
        <dbReference type="Proteomes" id="UP001501444"/>
    </source>
</evidence>
<dbReference type="RefSeq" id="WP_344614473.1">
    <property type="nucleotide sequence ID" value="NZ_BAAARV010000033.1"/>
</dbReference>
<dbReference type="EMBL" id="BAAARV010000033">
    <property type="protein sequence ID" value="GAA2353899.1"/>
    <property type="molecule type" value="Genomic_DNA"/>
</dbReference>
<accession>A0ABP5TN49</accession>
<reference evidence="7" key="1">
    <citation type="journal article" date="2019" name="Int. J. Syst. Evol. Microbiol.">
        <title>The Global Catalogue of Microorganisms (GCM) 10K type strain sequencing project: providing services to taxonomists for standard genome sequencing and annotation.</title>
        <authorList>
            <consortium name="The Broad Institute Genomics Platform"/>
            <consortium name="The Broad Institute Genome Sequencing Center for Infectious Disease"/>
            <person name="Wu L."/>
            <person name="Ma J."/>
        </authorList>
    </citation>
    <scope>NUCLEOTIDE SEQUENCE [LARGE SCALE GENOMIC DNA]</scope>
    <source>
        <strain evidence="7">JCM 3272</strain>
    </source>
</reference>
<organism evidence="6 7">
    <name type="scientific">Dactylosporangium salmoneum</name>
    <dbReference type="NCBI Taxonomy" id="53361"/>
    <lineage>
        <taxon>Bacteria</taxon>
        <taxon>Bacillati</taxon>
        <taxon>Actinomycetota</taxon>
        <taxon>Actinomycetes</taxon>
        <taxon>Micromonosporales</taxon>
        <taxon>Micromonosporaceae</taxon>
        <taxon>Dactylosporangium</taxon>
    </lineage>
</organism>
<evidence type="ECO:0000256" key="1">
    <source>
        <dbReference type="ARBA" id="ARBA00009437"/>
    </source>
</evidence>
<gene>
    <name evidence="6" type="ORF">GCM10010170_045550</name>
</gene>
<sequence length="284" mass="29187">MAALRDIECFALVARHRSFSRAAEALGLSQPAVSQAVARLERELGLRLFERTSREVLPSPAGAALLAHAEAVLEQAAAFTAEAARLAVPAPAAIRLAYAPIVGGLAARVARRLALRKPGLDVELVPAGWRAATDALGLGHAAAAIMSTPFPPGFASSARFHVPLTHLAVASADPLSTAGALTLDRAGRLLLPRGMVVPDGARLAPEAVDDPAAALDLVAAGRGALPVPQLLVDTVRRPDVRFVPLAGAAPRLTFALVWPASAASAASGEGVMALVQAAQEALRR</sequence>
<keyword evidence="4" id="KW-0804">Transcription</keyword>
<comment type="similarity">
    <text evidence="1">Belongs to the LysR transcriptional regulatory family.</text>
</comment>
<dbReference type="SUPFAM" id="SSF46785">
    <property type="entry name" value="Winged helix' DNA-binding domain"/>
    <property type="match status" value="1"/>
</dbReference>
<dbReference type="Proteomes" id="UP001501444">
    <property type="component" value="Unassembled WGS sequence"/>
</dbReference>
<dbReference type="PROSITE" id="PS50931">
    <property type="entry name" value="HTH_LYSR"/>
    <property type="match status" value="1"/>
</dbReference>
<keyword evidence="7" id="KW-1185">Reference proteome</keyword>
<evidence type="ECO:0000259" key="5">
    <source>
        <dbReference type="PROSITE" id="PS50931"/>
    </source>
</evidence>
<keyword evidence="2" id="KW-0805">Transcription regulation</keyword>
<dbReference type="InterPro" id="IPR000847">
    <property type="entry name" value="LysR_HTH_N"/>
</dbReference>
<dbReference type="InterPro" id="IPR036388">
    <property type="entry name" value="WH-like_DNA-bd_sf"/>
</dbReference>
<dbReference type="PANTHER" id="PTHR30346:SF29">
    <property type="entry name" value="LYSR SUBSTRATE-BINDING"/>
    <property type="match status" value="1"/>
</dbReference>
<dbReference type="PRINTS" id="PR00039">
    <property type="entry name" value="HTHLYSR"/>
</dbReference>
<feature type="domain" description="HTH lysR-type" evidence="5">
    <location>
        <begin position="4"/>
        <end position="59"/>
    </location>
</feature>
<dbReference type="Pfam" id="PF00126">
    <property type="entry name" value="HTH_1"/>
    <property type="match status" value="1"/>
</dbReference>
<dbReference type="Gene3D" id="3.40.190.10">
    <property type="entry name" value="Periplasmic binding protein-like II"/>
    <property type="match status" value="2"/>
</dbReference>